<dbReference type="RefSeq" id="WP_033359046.1">
    <property type="nucleotide sequence ID" value="NZ_CP073767.1"/>
</dbReference>
<dbReference type="Pfam" id="PF01814">
    <property type="entry name" value="Hemerythrin"/>
    <property type="match status" value="1"/>
</dbReference>
<dbReference type="CDD" id="cd12108">
    <property type="entry name" value="Hr-like"/>
    <property type="match status" value="1"/>
</dbReference>
<evidence type="ECO:0000313" key="3">
    <source>
        <dbReference type="Proteomes" id="UP001058003"/>
    </source>
</evidence>
<dbReference type="InterPro" id="IPR012312">
    <property type="entry name" value="Hemerythrin-like"/>
</dbReference>
<name>A0A9Q9MEQ2_9ACTN</name>
<dbReference type="Gene3D" id="1.20.120.520">
    <property type="entry name" value="nmb1532 protein domain like"/>
    <property type="match status" value="1"/>
</dbReference>
<dbReference type="EMBL" id="CP073767">
    <property type="protein sequence ID" value="UWZ51700.1"/>
    <property type="molecule type" value="Genomic_DNA"/>
</dbReference>
<sequence>MPNLVGITVNHRSMRGDAHRFATLLRDIADGVTPSTAGRATAIAAYLETLCDGIHHHHQAEDDVLWPVLEASAGAEVDLRDLTDDHRQLDPLLDAIRRDARALAAAPHDRAAAHRLADVLGTLRDLLDEHIEDEERTVFPVIRRYVSDADWAKVEAAVRKGGKLGFELPRIERYATPEELAELKRMAGPVLRVLLAATRRRFAKREAVIFPTG</sequence>
<reference evidence="2" key="1">
    <citation type="submission" date="2021-04" db="EMBL/GenBank/DDBJ databases">
        <title>Dactylosporangium aurantiacum NRRL B-8018 full assembly.</title>
        <authorList>
            <person name="Hartkoorn R.C."/>
            <person name="Beaudoing E."/>
            <person name="Hot D."/>
        </authorList>
    </citation>
    <scope>NUCLEOTIDE SEQUENCE</scope>
    <source>
        <strain evidence="2">NRRL B-8018</strain>
    </source>
</reference>
<keyword evidence="3" id="KW-1185">Reference proteome</keyword>
<dbReference type="KEGG" id="daur:Daura_33845"/>
<accession>A0A9Q9MEQ2</accession>
<dbReference type="Proteomes" id="UP001058003">
    <property type="component" value="Chromosome"/>
</dbReference>
<dbReference type="AlphaFoldDB" id="A0A9Q9MEQ2"/>
<evidence type="ECO:0000259" key="1">
    <source>
        <dbReference type="Pfam" id="PF01814"/>
    </source>
</evidence>
<evidence type="ECO:0000313" key="2">
    <source>
        <dbReference type="EMBL" id="UWZ51700.1"/>
    </source>
</evidence>
<protein>
    <submittedName>
        <fullName evidence="2">Hemerythrin domain-containing protein</fullName>
    </submittedName>
</protein>
<proteinExistence type="predicted"/>
<feature type="domain" description="Hemerythrin-like" evidence="1">
    <location>
        <begin position="10"/>
        <end position="141"/>
    </location>
</feature>
<gene>
    <name evidence="2" type="ORF">Daura_33845</name>
</gene>
<organism evidence="2 3">
    <name type="scientific">Dactylosporangium aurantiacum</name>
    <dbReference type="NCBI Taxonomy" id="35754"/>
    <lineage>
        <taxon>Bacteria</taxon>
        <taxon>Bacillati</taxon>
        <taxon>Actinomycetota</taxon>
        <taxon>Actinomycetes</taxon>
        <taxon>Micromonosporales</taxon>
        <taxon>Micromonosporaceae</taxon>
        <taxon>Dactylosporangium</taxon>
    </lineage>
</organism>